<dbReference type="EC" id="3.2.2.6" evidence="1"/>
<reference evidence="6 7" key="1">
    <citation type="journal article" date="2019" name="G3 (Bethesda)">
        <title>Sequencing of a Wild Apple (Malus baccata) Genome Unravels the Differences Between Cultivated and Wild Apple Species Regarding Disease Resistance and Cold Tolerance.</title>
        <authorList>
            <person name="Chen X."/>
        </authorList>
    </citation>
    <scope>NUCLEOTIDE SEQUENCE [LARGE SCALE GENOMIC DNA]</scope>
    <source>
        <strain evidence="7">cv. Shandingzi</strain>
        <tissue evidence="6">Leaves</tissue>
    </source>
</reference>
<dbReference type="AlphaFoldDB" id="A0A540KXQ0"/>
<evidence type="ECO:0000256" key="4">
    <source>
        <dbReference type="ARBA" id="ARBA00047304"/>
    </source>
</evidence>
<protein>
    <recommendedName>
        <fullName evidence="1">ADP-ribosyl cyclase/cyclic ADP-ribose hydrolase</fullName>
        <ecNumber evidence="1">3.2.2.6</ecNumber>
    </recommendedName>
</protein>
<dbReference type="Pfam" id="PF01582">
    <property type="entry name" value="TIR"/>
    <property type="match status" value="1"/>
</dbReference>
<dbReference type="PANTHER" id="PTHR32009:SF39">
    <property type="entry name" value="TIR DOMAIN-CONTAINING PROTEIN"/>
    <property type="match status" value="1"/>
</dbReference>
<evidence type="ECO:0000256" key="1">
    <source>
        <dbReference type="ARBA" id="ARBA00011982"/>
    </source>
</evidence>
<sequence length="199" mass="23008">MDTSSSAHGATAAASSSSSRSSNRWKYEVFLSFRGEDTRQTFTDHLFIALRNAGINTFIDNRLTRGENIQSELDQEIEGSRIAIIVFSKRYAESRWCLRELSKIMRCLKDQEGKIVCPIFYDVDPSQIRKQNGSFSKAFRKHKRNEDPNEVKQWRKDLKASADLAGWNLKTTADGYTFLFTSNFISPYFTNQPKLRYYN</sequence>
<proteinExistence type="predicted"/>
<evidence type="ECO:0000259" key="5">
    <source>
        <dbReference type="PROSITE" id="PS50104"/>
    </source>
</evidence>
<name>A0A540KXQ0_MALBA</name>
<dbReference type="PANTHER" id="PTHR32009">
    <property type="entry name" value="TMV RESISTANCE PROTEIN N-LIKE"/>
    <property type="match status" value="1"/>
</dbReference>
<keyword evidence="7" id="KW-1185">Reference proteome</keyword>
<dbReference type="PROSITE" id="PS50104">
    <property type="entry name" value="TIR"/>
    <property type="match status" value="1"/>
</dbReference>
<accession>A0A540KXQ0</accession>
<organism evidence="6 7">
    <name type="scientific">Malus baccata</name>
    <name type="common">Siberian crab apple</name>
    <name type="synonym">Pyrus baccata</name>
    <dbReference type="NCBI Taxonomy" id="106549"/>
    <lineage>
        <taxon>Eukaryota</taxon>
        <taxon>Viridiplantae</taxon>
        <taxon>Streptophyta</taxon>
        <taxon>Embryophyta</taxon>
        <taxon>Tracheophyta</taxon>
        <taxon>Spermatophyta</taxon>
        <taxon>Magnoliopsida</taxon>
        <taxon>eudicotyledons</taxon>
        <taxon>Gunneridae</taxon>
        <taxon>Pentapetalae</taxon>
        <taxon>rosids</taxon>
        <taxon>fabids</taxon>
        <taxon>Rosales</taxon>
        <taxon>Rosaceae</taxon>
        <taxon>Amygdaloideae</taxon>
        <taxon>Maleae</taxon>
        <taxon>Malus</taxon>
    </lineage>
</organism>
<dbReference type="InterPro" id="IPR035897">
    <property type="entry name" value="Toll_tir_struct_dom_sf"/>
</dbReference>
<comment type="catalytic activity">
    <reaction evidence="4">
        <text>NAD(+) + H2O = ADP-D-ribose + nicotinamide + H(+)</text>
        <dbReference type="Rhea" id="RHEA:16301"/>
        <dbReference type="ChEBI" id="CHEBI:15377"/>
        <dbReference type="ChEBI" id="CHEBI:15378"/>
        <dbReference type="ChEBI" id="CHEBI:17154"/>
        <dbReference type="ChEBI" id="CHEBI:57540"/>
        <dbReference type="ChEBI" id="CHEBI:57967"/>
        <dbReference type="EC" id="3.2.2.6"/>
    </reaction>
    <physiologicalReaction direction="left-to-right" evidence="4">
        <dbReference type="Rhea" id="RHEA:16302"/>
    </physiologicalReaction>
</comment>
<dbReference type="SUPFAM" id="SSF52200">
    <property type="entry name" value="Toll/Interleukin receptor TIR domain"/>
    <property type="match status" value="1"/>
</dbReference>
<gene>
    <name evidence="6" type="ORF">C1H46_035481</name>
</gene>
<dbReference type="Proteomes" id="UP000315295">
    <property type="component" value="Unassembled WGS sequence"/>
</dbReference>
<dbReference type="Gene3D" id="3.40.50.10140">
    <property type="entry name" value="Toll/interleukin-1 receptor homology (TIR) domain"/>
    <property type="match status" value="1"/>
</dbReference>
<dbReference type="GO" id="GO:0061809">
    <property type="term" value="F:NAD+ nucleosidase activity, cyclic ADP-ribose generating"/>
    <property type="evidence" value="ECO:0007669"/>
    <property type="project" value="UniProtKB-EC"/>
</dbReference>
<comment type="caution">
    <text evidence="6">The sequence shown here is derived from an EMBL/GenBank/DDBJ whole genome shotgun (WGS) entry which is preliminary data.</text>
</comment>
<dbReference type="EMBL" id="VIEB01000880">
    <property type="protein sequence ID" value="TQD79004.1"/>
    <property type="molecule type" value="Genomic_DNA"/>
</dbReference>
<keyword evidence="3" id="KW-0520">NAD</keyword>
<dbReference type="InterPro" id="IPR000157">
    <property type="entry name" value="TIR_dom"/>
</dbReference>
<feature type="domain" description="TIR" evidence="5">
    <location>
        <begin position="25"/>
        <end position="162"/>
    </location>
</feature>
<evidence type="ECO:0000256" key="3">
    <source>
        <dbReference type="ARBA" id="ARBA00023027"/>
    </source>
</evidence>
<dbReference type="FunFam" id="3.40.50.10140:FF:000007">
    <property type="entry name" value="Disease resistance protein (TIR-NBS-LRR class)"/>
    <property type="match status" value="1"/>
</dbReference>
<keyword evidence="2" id="KW-0378">Hydrolase</keyword>
<dbReference type="SMART" id="SM00255">
    <property type="entry name" value="TIR"/>
    <property type="match status" value="1"/>
</dbReference>
<evidence type="ECO:0000313" key="6">
    <source>
        <dbReference type="EMBL" id="TQD79004.1"/>
    </source>
</evidence>
<dbReference type="GO" id="GO:0007165">
    <property type="term" value="P:signal transduction"/>
    <property type="evidence" value="ECO:0007669"/>
    <property type="project" value="InterPro"/>
</dbReference>
<evidence type="ECO:0000313" key="7">
    <source>
        <dbReference type="Proteomes" id="UP000315295"/>
    </source>
</evidence>
<dbReference type="STRING" id="106549.A0A540KXQ0"/>
<evidence type="ECO:0000256" key="2">
    <source>
        <dbReference type="ARBA" id="ARBA00022801"/>
    </source>
</evidence>